<evidence type="ECO:0000256" key="2">
    <source>
        <dbReference type="ARBA" id="ARBA00022679"/>
    </source>
</evidence>
<keyword evidence="6" id="KW-1185">Reference proteome</keyword>
<evidence type="ECO:0000256" key="3">
    <source>
        <dbReference type="ARBA" id="ARBA00022737"/>
    </source>
</evidence>
<dbReference type="InterPro" id="IPR011004">
    <property type="entry name" value="Trimer_LpxA-like_sf"/>
</dbReference>
<dbReference type="GO" id="GO:0008374">
    <property type="term" value="F:O-acyltransferase activity"/>
    <property type="evidence" value="ECO:0007669"/>
    <property type="project" value="TreeGrafter"/>
</dbReference>
<dbReference type="SUPFAM" id="SSF51161">
    <property type="entry name" value="Trimeric LpxA-like enzymes"/>
    <property type="match status" value="1"/>
</dbReference>
<dbReference type="InterPro" id="IPR051159">
    <property type="entry name" value="Hexapeptide_acetyltransf"/>
</dbReference>
<keyword evidence="4 5" id="KW-0012">Acyltransferase</keyword>
<dbReference type="EMBL" id="CP054143">
    <property type="protein sequence ID" value="QKJ67719.1"/>
    <property type="molecule type" value="Genomic_DNA"/>
</dbReference>
<organism evidence="5 6">
    <name type="scientific">Deefgea piscis</name>
    <dbReference type="NCBI Taxonomy" id="2739061"/>
    <lineage>
        <taxon>Bacteria</taxon>
        <taxon>Pseudomonadati</taxon>
        <taxon>Pseudomonadota</taxon>
        <taxon>Betaproteobacteria</taxon>
        <taxon>Neisseriales</taxon>
        <taxon>Chitinibacteraceae</taxon>
        <taxon>Deefgea</taxon>
    </lineage>
</organism>
<dbReference type="GO" id="GO:0005829">
    <property type="term" value="C:cytosol"/>
    <property type="evidence" value="ECO:0007669"/>
    <property type="project" value="TreeGrafter"/>
</dbReference>
<keyword evidence="2 5" id="KW-0808">Transferase</keyword>
<reference evidence="5 6" key="1">
    <citation type="submission" date="2020-05" db="EMBL/GenBank/DDBJ databases">
        <title>Complete genome sequence of Deefgea sp. D17.</title>
        <authorList>
            <person name="Bae J.-W."/>
            <person name="Han J.E."/>
        </authorList>
    </citation>
    <scope>NUCLEOTIDE SEQUENCE [LARGE SCALE GENOMIC DNA]</scope>
    <source>
        <strain evidence="5 6">D17</strain>
    </source>
</reference>
<sequence>MKRLLYLCCSLWLGALLDVFAQIQRGTAWLRLACRIPLDPSNVILGKVELHGSRQIQFGLRALIYPGLYLETQDLGRITLGDGIVISRGVHLVSHSHISIGSGSMLGEYSSVRDANHRRQSSTPLREAGFTAAAIIIGKEVWIGRGAIILPGVCIGDGATIAANAVVTHDVLAGTTVGGVPAKPLRSAKDIQKWTRVNAQFY</sequence>
<dbReference type="Pfam" id="PF00132">
    <property type="entry name" value="Hexapep"/>
    <property type="match status" value="1"/>
</dbReference>
<name>A0A6M8SYP4_9NEIS</name>
<gene>
    <name evidence="5" type="ORF">HQN60_13890</name>
</gene>
<accession>A0A6M8SYP4</accession>
<dbReference type="RefSeq" id="WP_173534220.1">
    <property type="nucleotide sequence ID" value="NZ_CP054143.1"/>
</dbReference>
<dbReference type="CDD" id="cd04647">
    <property type="entry name" value="LbH_MAT_like"/>
    <property type="match status" value="1"/>
</dbReference>
<dbReference type="PANTHER" id="PTHR23416:SF23">
    <property type="entry name" value="ACETYLTRANSFERASE C18B11.09C-RELATED"/>
    <property type="match status" value="1"/>
</dbReference>
<dbReference type="PROSITE" id="PS00101">
    <property type="entry name" value="HEXAPEP_TRANSFERASES"/>
    <property type="match status" value="1"/>
</dbReference>
<evidence type="ECO:0000256" key="1">
    <source>
        <dbReference type="ARBA" id="ARBA00007274"/>
    </source>
</evidence>
<keyword evidence="3" id="KW-0677">Repeat</keyword>
<comment type="similarity">
    <text evidence="1">Belongs to the transferase hexapeptide repeat family.</text>
</comment>
<dbReference type="InterPro" id="IPR001451">
    <property type="entry name" value="Hexapep"/>
</dbReference>
<dbReference type="InterPro" id="IPR018357">
    <property type="entry name" value="Hexapep_transf_CS"/>
</dbReference>
<dbReference type="Proteomes" id="UP000504844">
    <property type="component" value="Chromosome"/>
</dbReference>
<dbReference type="AlphaFoldDB" id="A0A6M8SYP4"/>
<dbReference type="Gene3D" id="2.160.10.10">
    <property type="entry name" value="Hexapeptide repeat proteins"/>
    <property type="match status" value="1"/>
</dbReference>
<dbReference type="PANTHER" id="PTHR23416">
    <property type="entry name" value="SIALIC ACID SYNTHASE-RELATED"/>
    <property type="match status" value="1"/>
</dbReference>
<proteinExistence type="inferred from homology"/>
<protein>
    <submittedName>
        <fullName evidence="5">Acyltransferase</fullName>
    </submittedName>
</protein>
<evidence type="ECO:0000313" key="5">
    <source>
        <dbReference type="EMBL" id="QKJ67719.1"/>
    </source>
</evidence>
<dbReference type="KEGG" id="dee:HQN60_13890"/>
<evidence type="ECO:0000256" key="4">
    <source>
        <dbReference type="ARBA" id="ARBA00023315"/>
    </source>
</evidence>
<evidence type="ECO:0000313" key="6">
    <source>
        <dbReference type="Proteomes" id="UP000504844"/>
    </source>
</evidence>